<protein>
    <submittedName>
        <fullName evidence="2">Uncharacterized protein</fullName>
    </submittedName>
</protein>
<dbReference type="Proteomes" id="UP001152484">
    <property type="component" value="Unassembled WGS sequence"/>
</dbReference>
<feature type="transmembrane region" description="Helical" evidence="1">
    <location>
        <begin position="90"/>
        <end position="108"/>
    </location>
</feature>
<organism evidence="2 3">
    <name type="scientific">Cuscuta europaea</name>
    <name type="common">European dodder</name>
    <dbReference type="NCBI Taxonomy" id="41803"/>
    <lineage>
        <taxon>Eukaryota</taxon>
        <taxon>Viridiplantae</taxon>
        <taxon>Streptophyta</taxon>
        <taxon>Embryophyta</taxon>
        <taxon>Tracheophyta</taxon>
        <taxon>Spermatophyta</taxon>
        <taxon>Magnoliopsida</taxon>
        <taxon>eudicotyledons</taxon>
        <taxon>Gunneridae</taxon>
        <taxon>Pentapetalae</taxon>
        <taxon>asterids</taxon>
        <taxon>lamiids</taxon>
        <taxon>Solanales</taxon>
        <taxon>Convolvulaceae</taxon>
        <taxon>Cuscuteae</taxon>
        <taxon>Cuscuta</taxon>
        <taxon>Cuscuta subgen. Cuscuta</taxon>
    </lineage>
</organism>
<reference evidence="2" key="1">
    <citation type="submission" date="2022-07" db="EMBL/GenBank/DDBJ databases">
        <authorList>
            <person name="Macas J."/>
            <person name="Novak P."/>
            <person name="Neumann P."/>
        </authorList>
    </citation>
    <scope>NUCLEOTIDE SEQUENCE</scope>
</reference>
<keyword evidence="3" id="KW-1185">Reference proteome</keyword>
<proteinExistence type="predicted"/>
<feature type="transmembrane region" description="Helical" evidence="1">
    <location>
        <begin position="26"/>
        <end position="50"/>
    </location>
</feature>
<evidence type="ECO:0000313" key="2">
    <source>
        <dbReference type="EMBL" id="CAH9078788.1"/>
    </source>
</evidence>
<sequence length="133" mass="14620">MYFGVQYWHSKKEAPGGYCEETSSHLLYIIVLTTALIVLSAVVPVITFVSSHLKLSDFTGRGQVCLCLAYLVGCGLTGLGVWFSQRPCEHVSGIISVGLVFVAGILYVSADVYICNKSCAITDQIYRERRLFS</sequence>
<comment type="caution">
    <text evidence="2">The sequence shown here is derived from an EMBL/GenBank/DDBJ whole genome shotgun (WGS) entry which is preliminary data.</text>
</comment>
<keyword evidence="1" id="KW-0812">Transmembrane</keyword>
<evidence type="ECO:0000313" key="3">
    <source>
        <dbReference type="Proteomes" id="UP001152484"/>
    </source>
</evidence>
<dbReference type="AlphaFoldDB" id="A0A9P0YXV1"/>
<gene>
    <name evidence="2" type="ORF">CEURO_LOCUS6933</name>
</gene>
<keyword evidence="1" id="KW-0472">Membrane</keyword>
<dbReference type="EMBL" id="CAMAPE010000010">
    <property type="protein sequence ID" value="CAH9078788.1"/>
    <property type="molecule type" value="Genomic_DNA"/>
</dbReference>
<feature type="transmembrane region" description="Helical" evidence="1">
    <location>
        <begin position="62"/>
        <end position="84"/>
    </location>
</feature>
<name>A0A9P0YXV1_CUSEU</name>
<accession>A0A9P0YXV1</accession>
<evidence type="ECO:0000256" key="1">
    <source>
        <dbReference type="SAM" id="Phobius"/>
    </source>
</evidence>
<keyword evidence="1" id="KW-1133">Transmembrane helix</keyword>